<comment type="caution">
    <text evidence="1">The sequence shown here is derived from an EMBL/GenBank/DDBJ whole genome shotgun (WGS) entry which is preliminary data.</text>
</comment>
<dbReference type="Proteomes" id="UP001153148">
    <property type="component" value="Unassembled WGS sequence"/>
</dbReference>
<sequence>MLVSQFWHSSSNHFNRCAMSRTFTWYTCDLSLSIKNKTLRFQLNTDKVKKYLTMILLSFEQDGNYLENLIAWLTEPYCVESKSR</sequence>
<name>A0ABN7NQ61_TIMPD</name>
<evidence type="ECO:0000313" key="2">
    <source>
        <dbReference type="Proteomes" id="UP001153148"/>
    </source>
</evidence>
<evidence type="ECO:0000313" key="1">
    <source>
        <dbReference type="EMBL" id="CAG2056752.1"/>
    </source>
</evidence>
<protein>
    <submittedName>
        <fullName evidence="1">Uncharacterized protein</fullName>
    </submittedName>
</protein>
<reference evidence="1" key="1">
    <citation type="submission" date="2021-03" db="EMBL/GenBank/DDBJ databases">
        <authorList>
            <person name="Tran Van P."/>
        </authorList>
    </citation>
    <scope>NUCLEOTIDE SEQUENCE</scope>
</reference>
<accession>A0ABN7NQ61</accession>
<keyword evidence="2" id="KW-1185">Reference proteome</keyword>
<proteinExistence type="predicted"/>
<gene>
    <name evidence="1" type="ORF">TPAB3V08_LOCUS3736</name>
</gene>
<dbReference type="EMBL" id="CAJPIN010004295">
    <property type="protein sequence ID" value="CAG2056752.1"/>
    <property type="molecule type" value="Genomic_DNA"/>
</dbReference>
<organism evidence="1 2">
    <name type="scientific">Timema podura</name>
    <name type="common">Walking stick</name>
    <dbReference type="NCBI Taxonomy" id="61482"/>
    <lineage>
        <taxon>Eukaryota</taxon>
        <taxon>Metazoa</taxon>
        <taxon>Ecdysozoa</taxon>
        <taxon>Arthropoda</taxon>
        <taxon>Hexapoda</taxon>
        <taxon>Insecta</taxon>
        <taxon>Pterygota</taxon>
        <taxon>Neoptera</taxon>
        <taxon>Polyneoptera</taxon>
        <taxon>Phasmatodea</taxon>
        <taxon>Timematodea</taxon>
        <taxon>Timematoidea</taxon>
        <taxon>Timematidae</taxon>
        <taxon>Timema</taxon>
    </lineage>
</organism>